<dbReference type="InterPro" id="IPR017871">
    <property type="entry name" value="ABC_transporter-like_CS"/>
</dbReference>
<feature type="domain" description="ABC transporter" evidence="10">
    <location>
        <begin position="5"/>
        <end position="257"/>
    </location>
</feature>
<dbReference type="GO" id="GO:0015833">
    <property type="term" value="P:peptide transport"/>
    <property type="evidence" value="ECO:0007669"/>
    <property type="project" value="InterPro"/>
</dbReference>
<evidence type="ECO:0000256" key="4">
    <source>
        <dbReference type="ARBA" id="ARBA00022475"/>
    </source>
</evidence>
<dbReference type="InterPro" id="IPR003439">
    <property type="entry name" value="ABC_transporter-like_ATP-bd"/>
</dbReference>
<dbReference type="Pfam" id="PF08352">
    <property type="entry name" value="oligo_HPY"/>
    <property type="match status" value="1"/>
</dbReference>
<keyword evidence="4" id="KW-1003">Cell membrane</keyword>
<dbReference type="PROSITE" id="PS50893">
    <property type="entry name" value="ABC_TRANSPORTER_2"/>
    <property type="match status" value="1"/>
</dbReference>
<dbReference type="PROSITE" id="PS00211">
    <property type="entry name" value="ABC_TRANSPORTER_1"/>
    <property type="match status" value="1"/>
</dbReference>
<dbReference type="InterPro" id="IPR013563">
    <property type="entry name" value="Oligopep_ABC_C"/>
</dbReference>
<dbReference type="FunFam" id="3.40.50.300:FF:000016">
    <property type="entry name" value="Oligopeptide ABC transporter ATP-binding component"/>
    <property type="match status" value="1"/>
</dbReference>
<keyword evidence="3" id="KW-0813">Transport</keyword>
<comment type="caution">
    <text evidence="11">The sequence shown here is derived from an EMBL/GenBank/DDBJ whole genome shotgun (WGS) entry which is preliminary data.</text>
</comment>
<comment type="similarity">
    <text evidence="2">Belongs to the ABC transporter superfamily.</text>
</comment>
<evidence type="ECO:0000256" key="2">
    <source>
        <dbReference type="ARBA" id="ARBA00005417"/>
    </source>
</evidence>
<reference evidence="11" key="1">
    <citation type="journal article" date="2020" name="mSystems">
        <title>Genome- and Community-Level Interaction Insights into Carbon Utilization and Element Cycling Functions of Hydrothermarchaeota in Hydrothermal Sediment.</title>
        <authorList>
            <person name="Zhou Z."/>
            <person name="Liu Y."/>
            <person name="Xu W."/>
            <person name="Pan J."/>
            <person name="Luo Z.H."/>
            <person name="Li M."/>
        </authorList>
    </citation>
    <scope>NUCLEOTIDE SEQUENCE [LARGE SCALE GENOMIC DNA]</scope>
    <source>
        <strain evidence="11">SpSt-754</strain>
    </source>
</reference>
<dbReference type="GO" id="GO:0016887">
    <property type="term" value="F:ATP hydrolysis activity"/>
    <property type="evidence" value="ECO:0007669"/>
    <property type="project" value="InterPro"/>
</dbReference>
<dbReference type="CDD" id="cd03257">
    <property type="entry name" value="ABC_NikE_OppD_transporters"/>
    <property type="match status" value="1"/>
</dbReference>
<accession>A0A7V3KMQ5</accession>
<sequence length="324" mass="35762">MEPLLELKDLCISYKIYEGRMKVIDKVTLTVLPGEKIGIVGESGCGKTTTMKSILRILPPNGRVDSGQAFFKGKDLLKISDTDMQRIRGNGISMIFQDPTAALDPVFTVGDQLIAVIRYGSKVPINRREARTRAIAALKEAQMPDPERIMSNYPVQLSGGMRQRVCIAMALATEPELLIADEPTTSLDVTIQDQVLRLLHSLVERRKTSVIFITHNLGVVRVIADKVNVMYAGTIVESGHTQEIFTNPLHPYTVDLLAAMPRLSGGGLEERVPGRIPDYLNPPLGCRFQPRCTKAQLRCSLEKPKLVEAKPGHFVACFLEAGNE</sequence>
<dbReference type="GO" id="GO:0005524">
    <property type="term" value="F:ATP binding"/>
    <property type="evidence" value="ECO:0007669"/>
    <property type="project" value="UniProtKB-KW"/>
</dbReference>
<dbReference type="AlphaFoldDB" id="A0A7V3KMQ5"/>
<evidence type="ECO:0000256" key="5">
    <source>
        <dbReference type="ARBA" id="ARBA00022519"/>
    </source>
</evidence>
<protein>
    <submittedName>
        <fullName evidence="11">ABC transporter ATP-binding protein</fullName>
    </submittedName>
</protein>
<evidence type="ECO:0000256" key="7">
    <source>
        <dbReference type="ARBA" id="ARBA00022840"/>
    </source>
</evidence>
<keyword evidence="6" id="KW-0547">Nucleotide-binding</keyword>
<dbReference type="Pfam" id="PF00005">
    <property type="entry name" value="ABC_tran"/>
    <property type="match status" value="1"/>
</dbReference>
<dbReference type="PANTHER" id="PTHR43297">
    <property type="entry name" value="OLIGOPEPTIDE TRANSPORT ATP-BINDING PROTEIN APPD"/>
    <property type="match status" value="1"/>
</dbReference>
<dbReference type="GO" id="GO:0005886">
    <property type="term" value="C:plasma membrane"/>
    <property type="evidence" value="ECO:0007669"/>
    <property type="project" value="UniProtKB-SubCell"/>
</dbReference>
<evidence type="ECO:0000313" key="11">
    <source>
        <dbReference type="EMBL" id="HGB35582.1"/>
    </source>
</evidence>
<comment type="subcellular location">
    <subcellularLocation>
        <location evidence="1">Cell membrane</location>
        <topology evidence="1">Peripheral membrane protein</topology>
    </subcellularLocation>
</comment>
<keyword evidence="9" id="KW-0472">Membrane</keyword>
<keyword evidence="8" id="KW-1278">Translocase</keyword>
<evidence type="ECO:0000256" key="3">
    <source>
        <dbReference type="ARBA" id="ARBA00022448"/>
    </source>
</evidence>
<organism evidence="11">
    <name type="scientific">candidate division WOR-3 bacterium</name>
    <dbReference type="NCBI Taxonomy" id="2052148"/>
    <lineage>
        <taxon>Bacteria</taxon>
        <taxon>Bacteria division WOR-3</taxon>
    </lineage>
</organism>
<proteinExistence type="inferred from homology"/>
<dbReference type="SUPFAM" id="SSF52540">
    <property type="entry name" value="P-loop containing nucleoside triphosphate hydrolases"/>
    <property type="match status" value="1"/>
</dbReference>
<evidence type="ECO:0000259" key="10">
    <source>
        <dbReference type="PROSITE" id="PS50893"/>
    </source>
</evidence>
<dbReference type="PANTHER" id="PTHR43297:SF14">
    <property type="entry name" value="ATPASE AAA-TYPE CORE DOMAIN-CONTAINING PROTEIN"/>
    <property type="match status" value="1"/>
</dbReference>
<dbReference type="NCBIfam" id="TIGR01727">
    <property type="entry name" value="oligo_HPY"/>
    <property type="match status" value="1"/>
</dbReference>
<evidence type="ECO:0000256" key="6">
    <source>
        <dbReference type="ARBA" id="ARBA00022741"/>
    </source>
</evidence>
<evidence type="ECO:0000256" key="1">
    <source>
        <dbReference type="ARBA" id="ARBA00004202"/>
    </source>
</evidence>
<keyword evidence="5" id="KW-0997">Cell inner membrane</keyword>
<dbReference type="EMBL" id="DTGD01000065">
    <property type="protein sequence ID" value="HGB35582.1"/>
    <property type="molecule type" value="Genomic_DNA"/>
</dbReference>
<dbReference type="Gene3D" id="3.40.50.300">
    <property type="entry name" value="P-loop containing nucleotide triphosphate hydrolases"/>
    <property type="match status" value="1"/>
</dbReference>
<keyword evidence="7 11" id="KW-0067">ATP-binding</keyword>
<dbReference type="InterPro" id="IPR027417">
    <property type="entry name" value="P-loop_NTPase"/>
</dbReference>
<evidence type="ECO:0000256" key="9">
    <source>
        <dbReference type="ARBA" id="ARBA00023136"/>
    </source>
</evidence>
<dbReference type="InterPro" id="IPR050388">
    <property type="entry name" value="ABC_Ni/Peptide_Import"/>
</dbReference>
<name>A0A7V3KMQ5_UNCW3</name>
<dbReference type="InterPro" id="IPR003593">
    <property type="entry name" value="AAA+_ATPase"/>
</dbReference>
<dbReference type="SMART" id="SM00382">
    <property type="entry name" value="AAA"/>
    <property type="match status" value="1"/>
</dbReference>
<gene>
    <name evidence="11" type="ORF">ENV38_01580</name>
</gene>
<evidence type="ECO:0000256" key="8">
    <source>
        <dbReference type="ARBA" id="ARBA00022967"/>
    </source>
</evidence>